<reference evidence="4 5" key="1">
    <citation type="submission" date="2022-04" db="EMBL/GenBank/DDBJ databases">
        <title>Spirosoma sp. strain RP8 genome sequencing and assembly.</title>
        <authorList>
            <person name="Jung Y."/>
        </authorList>
    </citation>
    <scope>NUCLEOTIDE SEQUENCE [LARGE SCALE GENOMIC DNA]</scope>
    <source>
        <strain evidence="4 5">RP8</strain>
    </source>
</reference>
<evidence type="ECO:0000313" key="4">
    <source>
        <dbReference type="EMBL" id="MCK8492291.1"/>
    </source>
</evidence>
<dbReference type="RefSeq" id="WP_248476887.1">
    <property type="nucleotide sequence ID" value="NZ_JALPRF010000002.1"/>
</dbReference>
<dbReference type="SUPFAM" id="SSF53756">
    <property type="entry name" value="UDP-Glycosyltransferase/glycogen phosphorylase"/>
    <property type="match status" value="1"/>
</dbReference>
<dbReference type="PANTHER" id="PTHR12526">
    <property type="entry name" value="GLYCOSYLTRANSFERASE"/>
    <property type="match status" value="1"/>
</dbReference>
<keyword evidence="5" id="KW-1185">Reference proteome</keyword>
<dbReference type="Gene3D" id="3.40.50.2000">
    <property type="entry name" value="Glycogen Phosphorylase B"/>
    <property type="match status" value="2"/>
</dbReference>
<dbReference type="PANTHER" id="PTHR12526:SF629">
    <property type="entry name" value="TEICHURONIC ACID BIOSYNTHESIS GLYCOSYLTRANSFERASE TUAH-RELATED"/>
    <property type="match status" value="1"/>
</dbReference>
<organism evidence="4 5">
    <name type="scientific">Spirosoma liriopis</name>
    <dbReference type="NCBI Taxonomy" id="2937440"/>
    <lineage>
        <taxon>Bacteria</taxon>
        <taxon>Pseudomonadati</taxon>
        <taxon>Bacteroidota</taxon>
        <taxon>Cytophagia</taxon>
        <taxon>Cytophagales</taxon>
        <taxon>Cytophagaceae</taxon>
        <taxon>Spirosoma</taxon>
    </lineage>
</organism>
<evidence type="ECO:0000256" key="1">
    <source>
        <dbReference type="ARBA" id="ARBA00022676"/>
    </source>
</evidence>
<name>A0ABT0HJH7_9BACT</name>
<evidence type="ECO:0000313" key="5">
    <source>
        <dbReference type="Proteomes" id="UP001202180"/>
    </source>
</evidence>
<proteinExistence type="predicted"/>
<dbReference type="EC" id="2.4.-.-" evidence="4"/>
<evidence type="ECO:0000256" key="2">
    <source>
        <dbReference type="ARBA" id="ARBA00022679"/>
    </source>
</evidence>
<dbReference type="Pfam" id="PF00534">
    <property type="entry name" value="Glycos_transf_1"/>
    <property type="match status" value="1"/>
</dbReference>
<sequence length="382" mass="44793">MNKVRILHVSTAHPCQDPRLAYRVIPSLAPHYDLTAALPHVSTGYRNGVDYRWLPKFRRLLFRVLVSQPFVLWYAFRLRPQLLHIYDPELLPLARLIQLALSIPVLYEVHENLHKKKHEKATNQGAVFMWLFFLFDAMAQRRFHLIFTEHRYLDTYTNLAKPYTIIYNYPRLSFLDVFRSPYTPNQQEPIFFYIGWISFERAIDTLVAGLVLLKKRHPLFQVHLFGERTCTDEQLKELPGFAYVQNNLHFHGYADQKKALSYTSQCTAGLALLKAVGDYPDSYTTKMFEYMALGLPVITSNFPLYRHVVERHQCGLCVDPTDPVQLADALTFLIENPAQSYNMSQRGRRAVETEYNWKSEAHKLLRFYELVFREGKQTKIRA</sequence>
<evidence type="ECO:0000259" key="3">
    <source>
        <dbReference type="Pfam" id="PF00534"/>
    </source>
</evidence>
<keyword evidence="2 4" id="KW-0808">Transferase</keyword>
<keyword evidence="1 4" id="KW-0328">Glycosyltransferase</keyword>
<dbReference type="EMBL" id="JALPRF010000002">
    <property type="protein sequence ID" value="MCK8492291.1"/>
    <property type="molecule type" value="Genomic_DNA"/>
</dbReference>
<protein>
    <submittedName>
        <fullName evidence="4">Glycosyltransferase</fullName>
        <ecNumber evidence="4">2.4.-.-</ecNumber>
    </submittedName>
</protein>
<dbReference type="InterPro" id="IPR001296">
    <property type="entry name" value="Glyco_trans_1"/>
</dbReference>
<dbReference type="Proteomes" id="UP001202180">
    <property type="component" value="Unassembled WGS sequence"/>
</dbReference>
<feature type="domain" description="Glycosyl transferase family 1" evidence="3">
    <location>
        <begin position="181"/>
        <end position="349"/>
    </location>
</feature>
<gene>
    <name evidence="4" type="ORF">M0L20_10560</name>
</gene>
<dbReference type="GO" id="GO:0016757">
    <property type="term" value="F:glycosyltransferase activity"/>
    <property type="evidence" value="ECO:0007669"/>
    <property type="project" value="UniProtKB-KW"/>
</dbReference>
<accession>A0ABT0HJH7</accession>
<comment type="caution">
    <text evidence="4">The sequence shown here is derived from an EMBL/GenBank/DDBJ whole genome shotgun (WGS) entry which is preliminary data.</text>
</comment>